<organism evidence="2">
    <name type="scientific">candidate division WWE3 bacterium</name>
    <dbReference type="NCBI Taxonomy" id="2053526"/>
    <lineage>
        <taxon>Bacteria</taxon>
        <taxon>Katanobacteria</taxon>
    </lineage>
</organism>
<evidence type="ECO:0000313" key="2">
    <source>
        <dbReference type="EMBL" id="HHH14288.1"/>
    </source>
</evidence>
<dbReference type="NCBIfam" id="TIGR00277">
    <property type="entry name" value="HDIG"/>
    <property type="match status" value="1"/>
</dbReference>
<dbReference type="AlphaFoldDB" id="A0A7V5J0R4"/>
<feature type="domain" description="HD" evidence="1">
    <location>
        <begin position="25"/>
        <end position="114"/>
    </location>
</feature>
<dbReference type="SUPFAM" id="SSF109604">
    <property type="entry name" value="HD-domain/PDEase-like"/>
    <property type="match status" value="1"/>
</dbReference>
<dbReference type="PANTHER" id="PTHR38659:SF2">
    <property type="entry name" value="HDIG DOMAIN PROTEIN"/>
    <property type="match status" value="1"/>
</dbReference>
<dbReference type="EMBL" id="DRNS01000082">
    <property type="protein sequence ID" value="HHH14288.1"/>
    <property type="molecule type" value="Genomic_DNA"/>
</dbReference>
<dbReference type="InterPro" id="IPR003607">
    <property type="entry name" value="HD/PDEase_dom"/>
</dbReference>
<name>A0A7V5J0R4_UNCKA</name>
<dbReference type="InterPro" id="IPR006674">
    <property type="entry name" value="HD_domain"/>
</dbReference>
<evidence type="ECO:0000259" key="1">
    <source>
        <dbReference type="Pfam" id="PF01966"/>
    </source>
</evidence>
<dbReference type="CDD" id="cd00077">
    <property type="entry name" value="HDc"/>
    <property type="match status" value="1"/>
</dbReference>
<dbReference type="InterPro" id="IPR006675">
    <property type="entry name" value="HDIG_dom"/>
</dbReference>
<feature type="non-terminal residue" evidence="2">
    <location>
        <position position="156"/>
    </location>
</feature>
<dbReference type="Proteomes" id="UP000886106">
    <property type="component" value="Unassembled WGS sequence"/>
</dbReference>
<reference evidence="2" key="1">
    <citation type="journal article" date="2020" name="mSystems">
        <title>Genome- and Community-Level Interaction Insights into Carbon Utilization and Element Cycling Functions of Hydrothermarchaeota in Hydrothermal Sediment.</title>
        <authorList>
            <person name="Zhou Z."/>
            <person name="Liu Y."/>
            <person name="Xu W."/>
            <person name="Pan J."/>
            <person name="Luo Z.H."/>
            <person name="Li M."/>
        </authorList>
    </citation>
    <scope>NUCLEOTIDE SEQUENCE [LARGE SCALE GENOMIC DNA]</scope>
    <source>
        <strain evidence="2">HyVt-517</strain>
    </source>
</reference>
<dbReference type="Gene3D" id="1.10.3210.10">
    <property type="entry name" value="Hypothetical protein af1432"/>
    <property type="match status" value="1"/>
</dbReference>
<dbReference type="PANTHER" id="PTHR38659">
    <property type="entry name" value="METAL-DEPENDENT PHOSPHOHYDROLASE"/>
    <property type="match status" value="1"/>
</dbReference>
<dbReference type="Pfam" id="PF01966">
    <property type="entry name" value="HD"/>
    <property type="match status" value="1"/>
</dbReference>
<proteinExistence type="predicted"/>
<protein>
    <submittedName>
        <fullName evidence="2">HDIG domain-containing protein</fullName>
    </submittedName>
</protein>
<gene>
    <name evidence="2" type="ORF">ENJ78_01110</name>
</gene>
<sequence>MSLPTKEEALKILKEHVKDSYQQLHALMVASALEQIATLKNQDTTLWFVTGLLHDLDYYEYPKEHPKKSLEWFKEWGYPEDLIRAVEAHAYSRINAPKPDTMLSKYLYATDELSGLMYAYSLMRPTGFQDMAPKSVVKKLKDKRFAAKVDRTEVNE</sequence>
<accession>A0A7V5J0R4</accession>
<comment type="caution">
    <text evidence="2">The sequence shown here is derived from an EMBL/GenBank/DDBJ whole genome shotgun (WGS) entry which is preliminary data.</text>
</comment>